<dbReference type="PROSITE" id="PS50011">
    <property type="entry name" value="PROTEIN_KINASE_DOM"/>
    <property type="match status" value="1"/>
</dbReference>
<dbReference type="GO" id="GO:0005524">
    <property type="term" value="F:ATP binding"/>
    <property type="evidence" value="ECO:0007669"/>
    <property type="project" value="UniProtKB-UniRule"/>
</dbReference>
<dbReference type="PANTHER" id="PTHR48006">
    <property type="entry name" value="LEUCINE-RICH REPEAT-CONTAINING PROTEIN DDB_G0281931-RELATED"/>
    <property type="match status" value="1"/>
</dbReference>
<dbReference type="SUPFAM" id="SSF56112">
    <property type="entry name" value="Protein kinase-like (PK-like)"/>
    <property type="match status" value="1"/>
</dbReference>
<feature type="binding site" evidence="7">
    <location>
        <position position="344"/>
    </location>
    <ligand>
        <name>ATP</name>
        <dbReference type="ChEBI" id="CHEBI:30616"/>
    </ligand>
</feature>
<dbReference type="InterPro" id="IPR000719">
    <property type="entry name" value="Prot_kinase_dom"/>
</dbReference>
<evidence type="ECO:0000313" key="10">
    <source>
        <dbReference type="EMBL" id="PNR53672.1"/>
    </source>
</evidence>
<name>A0A2K1KIR6_PHYPA</name>
<keyword evidence="2" id="KW-0433">Leucine-rich repeat</keyword>
<dbReference type="Gene3D" id="3.80.10.10">
    <property type="entry name" value="Ribonuclease Inhibitor"/>
    <property type="match status" value="1"/>
</dbReference>
<evidence type="ECO:0000256" key="5">
    <source>
        <dbReference type="ARBA" id="ARBA00022989"/>
    </source>
</evidence>
<keyword evidence="3 8" id="KW-0812">Transmembrane</keyword>
<keyword evidence="12" id="KW-1185">Reference proteome</keyword>
<dbReference type="KEGG" id="ppp:112282629"/>
<sequence length="641" mass="70722">MFAVGPIGGGGTFQRFLNLSSRVATVAGKNCHGFSRLVAVRSSKCDRMPERSWHLLLVIPVLLSLYEAAVSATPQEAAVLAQLKDIWSIGDNKVNRWNESVDACNGPWPGITCGLKDAITVPKKCLISNTSCKVTHLDLSNSSLTGEIPFILGGLSNLLSLDLHGNQLVGEVATQLFYGFPHLCHVDFSYNYFNDTIPKLNRAKIEDSNWEHNCFSEYGGCRLLPNMRPLCECQNMTALLLPKCPSWVRKNPIVLYVLVGVCPFSVILCSFLVVMFCFLRRQRKNPIIRRTCSSKIQSVECRPFTYQELEEATNNFHDNRLLGCGGSGSVYQGRFANGSCMVVKQLVKAADYGDTDFWKEVLTIGAIHHPNVVRLRGYCKESRGLERLLVYDYMPNGSVLDALLSNDVHLLPWSRRYSIALATACGLEYLHEHCSPRIIHKGVKPSNILLDRNFTARVGDFGLAKIGCSEQTHIGPQVFVDPDYVLTGRLTDKSDVFSFGMFLLVLIKGRQVLETPGKAQLFSRIQVLAKADDPSDFVDPRLRGVFDKTQITLCAQIALLCTRILPDLRPTMGEIRRILDGTANIPLTTSLINSPGSSSRGSFASECPTPSIGSCYGHRAGSFISDCYMSSSICHGGSDSV</sequence>
<dbReference type="EMBL" id="ABEU02000005">
    <property type="protein sequence ID" value="PNR53672.1"/>
    <property type="molecule type" value="Genomic_DNA"/>
</dbReference>
<dbReference type="FunFam" id="3.30.200.20:FF:000415">
    <property type="entry name" value="receptor-like serine/threonine-protein kinase NCRK"/>
    <property type="match status" value="1"/>
</dbReference>
<dbReference type="InterPro" id="IPR032675">
    <property type="entry name" value="LRR_dom_sf"/>
</dbReference>
<dbReference type="Gramene" id="Pp3c5_6960V3.1">
    <property type="protein sequence ID" value="Pp3c5_6960V3.1"/>
    <property type="gene ID" value="Pp3c5_6960"/>
</dbReference>
<dbReference type="Gramene" id="Pp3c5_6960V3.6">
    <property type="protein sequence ID" value="Pp3c5_6960V3.6"/>
    <property type="gene ID" value="Pp3c5_6960"/>
</dbReference>
<keyword evidence="7" id="KW-0067">ATP-binding</keyword>
<protein>
    <recommendedName>
        <fullName evidence="9">Protein kinase domain-containing protein</fullName>
    </recommendedName>
</protein>
<dbReference type="FunFam" id="1.10.510.10:FF:002234">
    <property type="match status" value="1"/>
</dbReference>
<evidence type="ECO:0000256" key="2">
    <source>
        <dbReference type="ARBA" id="ARBA00022614"/>
    </source>
</evidence>
<evidence type="ECO:0000313" key="12">
    <source>
        <dbReference type="Proteomes" id="UP000006727"/>
    </source>
</evidence>
<comment type="subcellular location">
    <subcellularLocation>
        <location evidence="1">Membrane</location>
    </subcellularLocation>
</comment>
<reference evidence="11" key="3">
    <citation type="submission" date="2020-12" db="UniProtKB">
        <authorList>
            <consortium name="EnsemblPlants"/>
        </authorList>
    </citation>
    <scope>IDENTIFICATION</scope>
</reference>
<dbReference type="RefSeq" id="XP_024376271.1">
    <property type="nucleotide sequence ID" value="XM_024520503.2"/>
</dbReference>
<reference evidence="10 12" key="2">
    <citation type="journal article" date="2018" name="Plant J.">
        <title>The Physcomitrella patens chromosome-scale assembly reveals moss genome structure and evolution.</title>
        <authorList>
            <person name="Lang D."/>
            <person name="Ullrich K.K."/>
            <person name="Murat F."/>
            <person name="Fuchs J."/>
            <person name="Jenkins J."/>
            <person name="Haas F.B."/>
            <person name="Piednoel M."/>
            <person name="Gundlach H."/>
            <person name="Van Bel M."/>
            <person name="Meyberg R."/>
            <person name="Vives C."/>
            <person name="Morata J."/>
            <person name="Symeonidi A."/>
            <person name="Hiss M."/>
            <person name="Muchero W."/>
            <person name="Kamisugi Y."/>
            <person name="Saleh O."/>
            <person name="Blanc G."/>
            <person name="Decker E.L."/>
            <person name="van Gessel N."/>
            <person name="Grimwood J."/>
            <person name="Hayes R.D."/>
            <person name="Graham S.W."/>
            <person name="Gunter L.E."/>
            <person name="McDaniel S.F."/>
            <person name="Hoernstein S.N.W."/>
            <person name="Larsson A."/>
            <person name="Li F.W."/>
            <person name="Perroud P.F."/>
            <person name="Phillips J."/>
            <person name="Ranjan P."/>
            <person name="Rokshar D.S."/>
            <person name="Rothfels C.J."/>
            <person name="Schneider L."/>
            <person name="Shu S."/>
            <person name="Stevenson D.W."/>
            <person name="Thummler F."/>
            <person name="Tillich M."/>
            <person name="Villarreal Aguilar J.C."/>
            <person name="Widiez T."/>
            <person name="Wong G.K."/>
            <person name="Wymore A."/>
            <person name="Zhang Y."/>
            <person name="Zimmer A.D."/>
            <person name="Quatrano R.S."/>
            <person name="Mayer K.F.X."/>
            <person name="Goodstein D."/>
            <person name="Casacuberta J.M."/>
            <person name="Vandepoele K."/>
            <person name="Reski R."/>
            <person name="Cuming A.C."/>
            <person name="Tuskan G.A."/>
            <person name="Maumus F."/>
            <person name="Salse J."/>
            <person name="Schmutz J."/>
            <person name="Rensing S.A."/>
        </authorList>
    </citation>
    <scope>NUCLEOTIDE SEQUENCE [LARGE SCALE GENOMIC DNA]</scope>
    <source>
        <strain evidence="11 12">cv. Gransden 2004</strain>
    </source>
</reference>
<accession>A0A2K1KIR6</accession>
<dbReference type="STRING" id="3218.A0A2K1KIR6"/>
<evidence type="ECO:0000256" key="8">
    <source>
        <dbReference type="SAM" id="Phobius"/>
    </source>
</evidence>
<evidence type="ECO:0000259" key="9">
    <source>
        <dbReference type="PROSITE" id="PS50011"/>
    </source>
</evidence>
<feature type="transmembrane region" description="Helical" evidence="8">
    <location>
        <begin position="253"/>
        <end position="279"/>
    </location>
</feature>
<proteinExistence type="predicted"/>
<dbReference type="EnsemblPlants" id="Pp3c5_6960V3.6">
    <property type="protein sequence ID" value="Pp3c5_6960V3.6"/>
    <property type="gene ID" value="Pp3c5_6960"/>
</dbReference>
<dbReference type="AlphaFoldDB" id="A0A2K1KIR6"/>
<dbReference type="Pfam" id="PF00069">
    <property type="entry name" value="Pkinase"/>
    <property type="match status" value="1"/>
</dbReference>
<dbReference type="Gene3D" id="3.30.200.20">
    <property type="entry name" value="Phosphorylase Kinase, domain 1"/>
    <property type="match status" value="1"/>
</dbReference>
<dbReference type="OrthoDB" id="4062651at2759"/>
<evidence type="ECO:0000256" key="7">
    <source>
        <dbReference type="PROSITE-ProRule" id="PRU10141"/>
    </source>
</evidence>
<dbReference type="Gramene" id="Pp3c5_6960V3.5">
    <property type="protein sequence ID" value="Pp3c5_6960V3.5"/>
    <property type="gene ID" value="Pp3c5_6960"/>
</dbReference>
<dbReference type="EnsemblPlants" id="Pp3c5_6960V3.5">
    <property type="protein sequence ID" value="Pp3c5_6960V3.5"/>
    <property type="gene ID" value="Pp3c5_6960"/>
</dbReference>
<evidence type="ECO:0000256" key="3">
    <source>
        <dbReference type="ARBA" id="ARBA00022692"/>
    </source>
</evidence>
<dbReference type="InterPro" id="IPR001611">
    <property type="entry name" value="Leu-rich_rpt"/>
</dbReference>
<evidence type="ECO:0000256" key="6">
    <source>
        <dbReference type="ARBA" id="ARBA00023136"/>
    </source>
</evidence>
<keyword evidence="4" id="KW-0677">Repeat</keyword>
<keyword evidence="7" id="KW-0547">Nucleotide-binding</keyword>
<dbReference type="InterPro" id="IPR011009">
    <property type="entry name" value="Kinase-like_dom_sf"/>
</dbReference>
<dbReference type="SUPFAM" id="SSF52058">
    <property type="entry name" value="L domain-like"/>
    <property type="match status" value="1"/>
</dbReference>
<dbReference type="EnsemblPlants" id="Pp3c5_6960V3.1">
    <property type="protein sequence ID" value="Pp3c5_6960V3.1"/>
    <property type="gene ID" value="Pp3c5_6960"/>
</dbReference>
<dbReference type="PANTHER" id="PTHR48006:SF84">
    <property type="entry name" value="REPEAT TRANSMEMBRANE PROTEIN KINASE, PUTATIVE, EXPRESSED-RELATED"/>
    <property type="match status" value="1"/>
</dbReference>
<dbReference type="InterPro" id="IPR051824">
    <property type="entry name" value="LRR_Rcpt-Like_S/T_Kinase"/>
</dbReference>
<dbReference type="GO" id="GO:0005886">
    <property type="term" value="C:plasma membrane"/>
    <property type="evidence" value="ECO:0000318"/>
    <property type="project" value="GO_Central"/>
</dbReference>
<evidence type="ECO:0000256" key="4">
    <source>
        <dbReference type="ARBA" id="ARBA00022737"/>
    </source>
</evidence>
<dbReference type="GO" id="GO:0004672">
    <property type="term" value="F:protein kinase activity"/>
    <property type="evidence" value="ECO:0000318"/>
    <property type="project" value="GO_Central"/>
</dbReference>
<keyword evidence="6 8" id="KW-0472">Membrane</keyword>
<dbReference type="PROSITE" id="PS00107">
    <property type="entry name" value="PROTEIN_KINASE_ATP"/>
    <property type="match status" value="1"/>
</dbReference>
<dbReference type="Proteomes" id="UP000006727">
    <property type="component" value="Chromosome 5"/>
</dbReference>
<dbReference type="GO" id="GO:0007165">
    <property type="term" value="P:signal transduction"/>
    <property type="evidence" value="ECO:0000318"/>
    <property type="project" value="GO_Central"/>
</dbReference>
<gene>
    <name evidence="11" type="primary">LOC112282629</name>
    <name evidence="10" type="ORF">PHYPA_007347</name>
</gene>
<evidence type="ECO:0000256" key="1">
    <source>
        <dbReference type="ARBA" id="ARBA00004370"/>
    </source>
</evidence>
<dbReference type="GeneID" id="112282629"/>
<feature type="domain" description="Protein kinase" evidence="9">
    <location>
        <begin position="316"/>
        <end position="588"/>
    </location>
</feature>
<reference evidence="10 12" key="1">
    <citation type="journal article" date="2008" name="Science">
        <title>The Physcomitrella genome reveals evolutionary insights into the conquest of land by plants.</title>
        <authorList>
            <person name="Rensing S."/>
            <person name="Lang D."/>
            <person name="Zimmer A."/>
            <person name="Terry A."/>
            <person name="Salamov A."/>
            <person name="Shapiro H."/>
            <person name="Nishiyama T."/>
            <person name="Perroud P.-F."/>
            <person name="Lindquist E."/>
            <person name="Kamisugi Y."/>
            <person name="Tanahashi T."/>
            <person name="Sakakibara K."/>
            <person name="Fujita T."/>
            <person name="Oishi K."/>
            <person name="Shin-I T."/>
            <person name="Kuroki Y."/>
            <person name="Toyoda A."/>
            <person name="Suzuki Y."/>
            <person name="Hashimoto A."/>
            <person name="Yamaguchi K."/>
            <person name="Sugano A."/>
            <person name="Kohara Y."/>
            <person name="Fujiyama A."/>
            <person name="Anterola A."/>
            <person name="Aoki S."/>
            <person name="Ashton N."/>
            <person name="Barbazuk W.B."/>
            <person name="Barker E."/>
            <person name="Bennetzen J."/>
            <person name="Bezanilla M."/>
            <person name="Blankenship R."/>
            <person name="Cho S.H."/>
            <person name="Dutcher S."/>
            <person name="Estelle M."/>
            <person name="Fawcett J.A."/>
            <person name="Gundlach H."/>
            <person name="Hanada K."/>
            <person name="Heyl A."/>
            <person name="Hicks K.A."/>
            <person name="Hugh J."/>
            <person name="Lohr M."/>
            <person name="Mayer K."/>
            <person name="Melkozernov A."/>
            <person name="Murata T."/>
            <person name="Nelson D."/>
            <person name="Pils B."/>
            <person name="Prigge M."/>
            <person name="Reiss B."/>
            <person name="Renner T."/>
            <person name="Rombauts S."/>
            <person name="Rushton P."/>
            <person name="Sanderfoot A."/>
            <person name="Schween G."/>
            <person name="Shiu S.-H."/>
            <person name="Stueber K."/>
            <person name="Theodoulou F.L."/>
            <person name="Tu H."/>
            <person name="Van de Peer Y."/>
            <person name="Verrier P.J."/>
            <person name="Waters E."/>
            <person name="Wood A."/>
            <person name="Yang L."/>
            <person name="Cove D."/>
            <person name="Cuming A."/>
            <person name="Hasebe M."/>
            <person name="Lucas S."/>
            <person name="Mishler D.B."/>
            <person name="Reski R."/>
            <person name="Grigoriev I."/>
            <person name="Quatrano R.S."/>
            <person name="Boore J.L."/>
        </authorList>
    </citation>
    <scope>NUCLEOTIDE SEQUENCE [LARGE SCALE GENOMIC DNA]</scope>
    <source>
        <strain evidence="11 12">cv. Gransden 2004</strain>
    </source>
</reference>
<dbReference type="PaxDb" id="3218-PP1S186_11V6.1"/>
<organism evidence="10">
    <name type="scientific">Physcomitrium patens</name>
    <name type="common">Spreading-leaved earth moss</name>
    <name type="synonym">Physcomitrella patens</name>
    <dbReference type="NCBI Taxonomy" id="3218"/>
    <lineage>
        <taxon>Eukaryota</taxon>
        <taxon>Viridiplantae</taxon>
        <taxon>Streptophyta</taxon>
        <taxon>Embryophyta</taxon>
        <taxon>Bryophyta</taxon>
        <taxon>Bryophytina</taxon>
        <taxon>Bryopsida</taxon>
        <taxon>Funariidae</taxon>
        <taxon>Funariales</taxon>
        <taxon>Funariaceae</taxon>
        <taxon>Physcomitrium</taxon>
    </lineage>
</organism>
<dbReference type="InterPro" id="IPR017441">
    <property type="entry name" value="Protein_kinase_ATP_BS"/>
</dbReference>
<dbReference type="Gene3D" id="1.10.510.10">
    <property type="entry name" value="Transferase(Phosphotransferase) domain 1"/>
    <property type="match status" value="1"/>
</dbReference>
<dbReference type="Pfam" id="PF00560">
    <property type="entry name" value="LRR_1"/>
    <property type="match status" value="1"/>
</dbReference>
<evidence type="ECO:0000313" key="11">
    <source>
        <dbReference type="EnsemblPlants" id="Pp3c5_6960V3.1"/>
    </source>
</evidence>
<keyword evidence="5 8" id="KW-1133">Transmembrane helix</keyword>